<evidence type="ECO:0000313" key="3">
    <source>
        <dbReference type="Proteomes" id="UP001227543"/>
    </source>
</evidence>
<comment type="caution">
    <text evidence="2">The sequence shown here is derived from an EMBL/GenBank/DDBJ whole genome shotgun (WGS) entry which is preliminary data.</text>
</comment>
<proteinExistence type="predicted"/>
<dbReference type="RefSeq" id="XP_060376298.1">
    <property type="nucleotide sequence ID" value="XM_060529154.1"/>
</dbReference>
<dbReference type="EMBL" id="MLFU01000089">
    <property type="protein sequence ID" value="KAK1484043.1"/>
    <property type="molecule type" value="Genomic_DNA"/>
</dbReference>
<name>A0ABQ9QSZ8_9PEZI</name>
<dbReference type="GeneID" id="85413392"/>
<dbReference type="Proteomes" id="UP001227543">
    <property type="component" value="Unassembled WGS sequence"/>
</dbReference>
<evidence type="ECO:0000313" key="2">
    <source>
        <dbReference type="EMBL" id="KAK1484043.1"/>
    </source>
</evidence>
<protein>
    <submittedName>
        <fullName evidence="2">Uncharacterized protein</fullName>
    </submittedName>
</protein>
<gene>
    <name evidence="2" type="ORF">CTAM01_13149</name>
</gene>
<keyword evidence="3" id="KW-1185">Reference proteome</keyword>
<feature type="compositionally biased region" description="Basic and acidic residues" evidence="1">
    <location>
        <begin position="63"/>
        <end position="87"/>
    </location>
</feature>
<feature type="region of interest" description="Disordered" evidence="1">
    <location>
        <begin position="61"/>
        <end position="87"/>
    </location>
</feature>
<accession>A0ABQ9QSZ8</accession>
<organism evidence="2 3">
    <name type="scientific">Colletotrichum tamarilloi</name>
    <dbReference type="NCBI Taxonomy" id="1209934"/>
    <lineage>
        <taxon>Eukaryota</taxon>
        <taxon>Fungi</taxon>
        <taxon>Dikarya</taxon>
        <taxon>Ascomycota</taxon>
        <taxon>Pezizomycotina</taxon>
        <taxon>Sordariomycetes</taxon>
        <taxon>Hypocreomycetidae</taxon>
        <taxon>Glomerellales</taxon>
        <taxon>Glomerellaceae</taxon>
        <taxon>Colletotrichum</taxon>
        <taxon>Colletotrichum acutatum species complex</taxon>
    </lineage>
</organism>
<sequence>MDLRDLPSIDSLDGEKRVAWLIEGQLVDGVINFRDCLGSLTARRLAEALSKPRYRNTTTINRQEQDNAREMNLDKETPAFDAERRLL</sequence>
<evidence type="ECO:0000256" key="1">
    <source>
        <dbReference type="SAM" id="MobiDB-lite"/>
    </source>
</evidence>
<reference evidence="2 3" key="1">
    <citation type="submission" date="2016-10" db="EMBL/GenBank/DDBJ databases">
        <title>The genome sequence of Colletotrichum fioriniae PJ7.</title>
        <authorList>
            <person name="Baroncelli R."/>
        </authorList>
    </citation>
    <scope>NUCLEOTIDE SEQUENCE [LARGE SCALE GENOMIC DNA]</scope>
    <source>
        <strain evidence="2 3">Tom-12</strain>
    </source>
</reference>